<dbReference type="Pfam" id="PF04298">
    <property type="entry name" value="Zn_peptidase_2"/>
    <property type="match status" value="1"/>
</dbReference>
<organism evidence="1 2">
    <name type="scientific">Halothiobacillus neapolitanus (strain ATCC 23641 / DSM 15147 / CIP 104769 / NCIMB 8539 / c2)</name>
    <name type="common">Thiobacillus neapolitanus</name>
    <dbReference type="NCBI Taxonomy" id="555778"/>
    <lineage>
        <taxon>Bacteria</taxon>
        <taxon>Pseudomonadati</taxon>
        <taxon>Pseudomonadota</taxon>
        <taxon>Gammaproteobacteria</taxon>
        <taxon>Chromatiales</taxon>
        <taxon>Halothiobacillaceae</taxon>
        <taxon>Halothiobacillus</taxon>
    </lineage>
</organism>
<dbReference type="Proteomes" id="UP000009102">
    <property type="component" value="Chromosome"/>
</dbReference>
<dbReference type="STRING" id="555778.Hneap_1749"/>
<dbReference type="eggNOG" id="COG2738">
    <property type="taxonomic scope" value="Bacteria"/>
</dbReference>
<dbReference type="PANTHER" id="PTHR36434">
    <property type="entry name" value="MEMBRANE PROTEASE YUGP-RELATED"/>
    <property type="match status" value="1"/>
</dbReference>
<keyword evidence="2" id="KW-1185">Reference proteome</keyword>
<evidence type="ECO:0000313" key="1">
    <source>
        <dbReference type="EMBL" id="ACX96572.1"/>
    </source>
</evidence>
<dbReference type="KEGG" id="hna:Hneap_1749"/>
<gene>
    <name evidence="1" type="ordered locus">Hneap_1749</name>
</gene>
<dbReference type="PANTHER" id="PTHR36434:SF1">
    <property type="entry name" value="MEMBRANE PROTEASE YUGP-RELATED"/>
    <property type="match status" value="1"/>
</dbReference>
<reference evidence="1 2" key="1">
    <citation type="submission" date="2009-10" db="EMBL/GenBank/DDBJ databases">
        <title>Complete sequence of Halothiobacillus neapolitanus c2.</title>
        <authorList>
            <consortium name="US DOE Joint Genome Institute"/>
            <person name="Lucas S."/>
            <person name="Copeland A."/>
            <person name="Lapidus A."/>
            <person name="Glavina del Rio T."/>
            <person name="Tice H."/>
            <person name="Bruce D."/>
            <person name="Goodwin L."/>
            <person name="Pitluck S."/>
            <person name="Davenport K."/>
            <person name="Brettin T."/>
            <person name="Detter J.C."/>
            <person name="Han C."/>
            <person name="Tapia R."/>
            <person name="Larimer F."/>
            <person name="Land M."/>
            <person name="Hauser L."/>
            <person name="Kyrpides N."/>
            <person name="Mikhailova N."/>
            <person name="Kerfeld C."/>
            <person name="Cannon G."/>
            <person name="Heinhort S."/>
        </authorList>
    </citation>
    <scope>NUCLEOTIDE SEQUENCE [LARGE SCALE GENOMIC DNA]</scope>
    <source>
        <strain evidence="2">ATCC 23641 / c2</strain>
    </source>
</reference>
<dbReference type="InterPro" id="IPR007395">
    <property type="entry name" value="Zn_peptidase_2"/>
</dbReference>
<name>D0L1J9_HALNC</name>
<sequence>MLILLLAAMGLLALLSWWPNWWVGQVMARHAQPADRYPFSGGDLARYLLDRRGLSDVTVEATKEGDHYDPHARSVRLSPANFSGRSLTAITVAAHEVGHALQHAEGDPAFARRQEMVERSAWAQRVAGWILVAIPAVTLIEKQPAPALVMLVVGVLTMAVPLVAQLSNLPIELDASFKRALPMLEECGWLGKAEKKPARQILRAAAFTYVAQALSSVLNVVKWLRGLRM</sequence>
<accession>D0L1J9</accession>
<dbReference type="HOGENOM" id="CLU_084406_0_0_6"/>
<proteinExistence type="predicted"/>
<protein>
    <submittedName>
        <fullName evidence="1">Peptidase membrane zinc metallopeptidase putative</fullName>
    </submittedName>
</protein>
<evidence type="ECO:0000313" key="2">
    <source>
        <dbReference type="Proteomes" id="UP000009102"/>
    </source>
</evidence>
<dbReference type="EMBL" id="CP001801">
    <property type="protein sequence ID" value="ACX96572.1"/>
    <property type="molecule type" value="Genomic_DNA"/>
</dbReference>
<dbReference type="AlphaFoldDB" id="D0L1J9"/>